<reference evidence="3 4" key="1">
    <citation type="journal article" date="2016" name="Nat. Commun.">
        <title>Thousands of microbial genomes shed light on interconnected biogeochemical processes in an aquifer system.</title>
        <authorList>
            <person name="Anantharaman K."/>
            <person name="Brown C.T."/>
            <person name="Hug L.A."/>
            <person name="Sharon I."/>
            <person name="Castelle C.J."/>
            <person name="Probst A.J."/>
            <person name="Thomas B.C."/>
            <person name="Singh A."/>
            <person name="Wilkins M.J."/>
            <person name="Karaoz U."/>
            <person name="Brodie E.L."/>
            <person name="Williams K.H."/>
            <person name="Hubbard S.S."/>
            <person name="Banfield J.F."/>
        </authorList>
    </citation>
    <scope>NUCLEOTIDE SEQUENCE [LARGE SCALE GENOMIC DNA]</scope>
</reference>
<dbReference type="GO" id="GO:0051301">
    <property type="term" value="P:cell division"/>
    <property type="evidence" value="ECO:0007669"/>
    <property type="project" value="UniProtKB-KW"/>
</dbReference>
<gene>
    <name evidence="2" type="primary">scpA</name>
    <name evidence="3" type="ORF">A3G33_06395</name>
</gene>
<dbReference type="InterPro" id="IPR003768">
    <property type="entry name" value="ScpA"/>
</dbReference>
<organism evidence="3 4">
    <name type="scientific">Candidatus Danuiimicrobium aquiferis</name>
    <dbReference type="NCBI Taxonomy" id="1801832"/>
    <lineage>
        <taxon>Bacteria</taxon>
        <taxon>Pseudomonadati</taxon>
        <taxon>Candidatus Omnitrophota</taxon>
        <taxon>Candidatus Danuiimicrobium</taxon>
    </lineage>
</organism>
<evidence type="ECO:0000313" key="4">
    <source>
        <dbReference type="Proteomes" id="UP000178187"/>
    </source>
</evidence>
<keyword evidence="2" id="KW-0159">Chromosome partition</keyword>
<keyword evidence="2" id="KW-0132">Cell division</keyword>
<evidence type="ECO:0000256" key="2">
    <source>
        <dbReference type="HAMAP-Rule" id="MF_01805"/>
    </source>
</evidence>
<dbReference type="Gene3D" id="6.10.250.2410">
    <property type="match status" value="1"/>
</dbReference>
<dbReference type="AlphaFoldDB" id="A0A1G1L1H8"/>
<dbReference type="Gene3D" id="1.10.10.580">
    <property type="entry name" value="Structural maintenance of chromosome 1. Chain E"/>
    <property type="match status" value="1"/>
</dbReference>
<protein>
    <recommendedName>
        <fullName evidence="1 2">Segregation and condensation protein A</fullName>
    </recommendedName>
</protein>
<dbReference type="Pfam" id="PF02616">
    <property type="entry name" value="SMC_ScpA"/>
    <property type="match status" value="1"/>
</dbReference>
<dbReference type="EMBL" id="MHFR01000017">
    <property type="protein sequence ID" value="OGW99013.1"/>
    <property type="molecule type" value="Genomic_DNA"/>
</dbReference>
<comment type="similarity">
    <text evidence="2">Belongs to the ScpA family.</text>
</comment>
<dbReference type="Proteomes" id="UP000178187">
    <property type="component" value="Unassembled WGS sequence"/>
</dbReference>
<name>A0A1G1L1H8_9BACT</name>
<comment type="function">
    <text evidence="2">Participates in chromosomal partition during cell division. May act via the formation of a condensin-like complex containing Smc and ScpB that pull DNA away from mid-cell into both cell halves.</text>
</comment>
<keyword evidence="2" id="KW-0131">Cell cycle</keyword>
<dbReference type="GO" id="GO:0006260">
    <property type="term" value="P:DNA replication"/>
    <property type="evidence" value="ECO:0007669"/>
    <property type="project" value="UniProtKB-UniRule"/>
</dbReference>
<dbReference type="PANTHER" id="PTHR33969">
    <property type="entry name" value="SEGREGATION AND CONDENSATION PROTEIN A"/>
    <property type="match status" value="1"/>
</dbReference>
<dbReference type="InterPro" id="IPR023093">
    <property type="entry name" value="ScpA-like_C"/>
</dbReference>
<dbReference type="GO" id="GO:0005737">
    <property type="term" value="C:cytoplasm"/>
    <property type="evidence" value="ECO:0007669"/>
    <property type="project" value="UniProtKB-SubCell"/>
</dbReference>
<keyword evidence="2" id="KW-0963">Cytoplasm</keyword>
<sequence>MPAEEKYDPLKVKIEAFDGPFDLLLELIKKNEMNICDIQISEITKQYLDYLHQLQELNLDIAGEYLVMAATLVYIKSKMLLPLETMEENSETGEDPRTELVRKLLEYQAFKEAAKELGFLEHERGKIFTRQIADYYLSNISSEDVEIDTFSADLYDLMQAFHTVLQTASKDKFHEVFDEVITIEQKFEELKGRLTEKGFLWFFELFESQVTKNEIIVTFLALLELVRSKYVSIFQDKQFGDIKLIKIAQIENPVKTMIESRGNDVG</sequence>
<dbReference type="HAMAP" id="MF_01805">
    <property type="entry name" value="ScpA"/>
    <property type="match status" value="1"/>
</dbReference>
<comment type="subcellular location">
    <subcellularLocation>
        <location evidence="2">Cytoplasm</location>
    </subcellularLocation>
    <text evidence="2">Associated with two foci at the outer edges of the nucleoid region in young cells, and at four foci within both cell halves in older cells.</text>
</comment>
<dbReference type="GO" id="GO:0007059">
    <property type="term" value="P:chromosome segregation"/>
    <property type="evidence" value="ECO:0007669"/>
    <property type="project" value="UniProtKB-UniRule"/>
</dbReference>
<evidence type="ECO:0000313" key="3">
    <source>
        <dbReference type="EMBL" id="OGW99013.1"/>
    </source>
</evidence>
<comment type="caution">
    <text evidence="3">The sequence shown here is derived from an EMBL/GenBank/DDBJ whole genome shotgun (WGS) entry which is preliminary data.</text>
</comment>
<proteinExistence type="inferred from homology"/>
<evidence type="ECO:0000256" key="1">
    <source>
        <dbReference type="ARBA" id="ARBA00044777"/>
    </source>
</evidence>
<accession>A0A1G1L1H8</accession>
<dbReference type="PANTHER" id="PTHR33969:SF2">
    <property type="entry name" value="SEGREGATION AND CONDENSATION PROTEIN A"/>
    <property type="match status" value="1"/>
</dbReference>
<comment type="subunit">
    <text evidence="2">Component of a cohesin-like complex composed of ScpA, ScpB and the Smc homodimer, in which ScpA and ScpB bind to the head domain of Smc. The presence of the three proteins is required for the association of the complex with DNA.</text>
</comment>